<keyword evidence="4" id="KW-1185">Reference proteome</keyword>
<proteinExistence type="predicted"/>
<name>A0A1X7FXP8_9HYPH</name>
<evidence type="ECO:0000313" key="3">
    <source>
        <dbReference type="EMBL" id="SMF60637.1"/>
    </source>
</evidence>
<feature type="compositionally biased region" description="Polar residues" evidence="1">
    <location>
        <begin position="172"/>
        <end position="184"/>
    </location>
</feature>
<dbReference type="InterPro" id="IPR045530">
    <property type="entry name" value="DO-GTPase1"/>
</dbReference>
<dbReference type="STRING" id="464029.SAMN02982989_1093"/>
<dbReference type="Pfam" id="PF19975">
    <property type="entry name" value="DO-GTPase1"/>
    <property type="match status" value="1"/>
</dbReference>
<dbReference type="SUPFAM" id="SSF52540">
    <property type="entry name" value="P-loop containing nucleoside triphosphate hydrolases"/>
    <property type="match status" value="1"/>
</dbReference>
<sequence length="321" mass="34900">MVLGLQSSGKTTFAAALWYILSNGGVATVLAQGKHTGDYSYLDKIAARWERGYKVPRTEHYEQQSISINLVDRISGGAVSLRFTDLPGEGFERAFASRRLAEPIAQALEDIDGLIVFVSAAGGIDNESIIDVVKGLQEEGDEDLDTDDDDDDDDDDFEPGNDVAGEKLHVDGQSNGHDGTSSSRSETKEVPFTPGLTPRDVQLVDILSSLQDRPVVGVFPRIVVIVSAWDKVVRHRDPTRWLSARMPLLSQYLKNMGAPVRVYGVSAQGGEVPDGPKAKDALDRDKLLSISNAGERIRVVGHDAGDHDLTHPIRWLSGLES</sequence>
<dbReference type="AlphaFoldDB" id="A0A1X7FXP8"/>
<accession>A0A1X7FXP8</accession>
<evidence type="ECO:0000313" key="4">
    <source>
        <dbReference type="Proteomes" id="UP000192903"/>
    </source>
</evidence>
<reference evidence="4" key="1">
    <citation type="submission" date="2017-04" db="EMBL/GenBank/DDBJ databases">
        <authorList>
            <person name="Varghese N."/>
            <person name="Submissions S."/>
        </authorList>
    </citation>
    <scope>NUCLEOTIDE SEQUENCE [LARGE SCALE GENOMIC DNA]</scope>
    <source>
        <strain evidence="4">B4P</strain>
    </source>
</reference>
<dbReference type="EMBL" id="FXAF01000008">
    <property type="protein sequence ID" value="SMF60637.1"/>
    <property type="molecule type" value="Genomic_DNA"/>
</dbReference>
<gene>
    <name evidence="3" type="ORF">SAMN02982989_1093</name>
</gene>
<dbReference type="InterPro" id="IPR027417">
    <property type="entry name" value="P-loop_NTPase"/>
</dbReference>
<feature type="region of interest" description="Disordered" evidence="1">
    <location>
        <begin position="140"/>
        <end position="195"/>
    </location>
</feature>
<dbReference type="Proteomes" id="UP000192903">
    <property type="component" value="Unassembled WGS sequence"/>
</dbReference>
<feature type="domain" description="Double-GTPase 1" evidence="2">
    <location>
        <begin position="1"/>
        <end position="316"/>
    </location>
</feature>
<evidence type="ECO:0000259" key="2">
    <source>
        <dbReference type="Pfam" id="PF19975"/>
    </source>
</evidence>
<protein>
    <recommendedName>
        <fullName evidence="2">Double-GTPase 1 domain-containing protein</fullName>
    </recommendedName>
</protein>
<organism evidence="3 4">
    <name type="scientific">Xaviernesmea oryzae</name>
    <dbReference type="NCBI Taxonomy" id="464029"/>
    <lineage>
        <taxon>Bacteria</taxon>
        <taxon>Pseudomonadati</taxon>
        <taxon>Pseudomonadota</taxon>
        <taxon>Alphaproteobacteria</taxon>
        <taxon>Hyphomicrobiales</taxon>
        <taxon>Rhizobiaceae</taxon>
        <taxon>Rhizobium/Agrobacterium group</taxon>
        <taxon>Xaviernesmea</taxon>
    </lineage>
</organism>
<feature type="compositionally biased region" description="Acidic residues" evidence="1">
    <location>
        <begin position="140"/>
        <end position="159"/>
    </location>
</feature>
<evidence type="ECO:0000256" key="1">
    <source>
        <dbReference type="SAM" id="MobiDB-lite"/>
    </source>
</evidence>